<proteinExistence type="predicted"/>
<evidence type="ECO:0000313" key="1">
    <source>
        <dbReference type="EMBL" id="GFC85738.1"/>
    </source>
</evidence>
<name>A0A699RJY2_TANCI</name>
<accession>A0A699RJY2</accession>
<comment type="caution">
    <text evidence="1">The sequence shown here is derived from an EMBL/GenBank/DDBJ whole genome shotgun (WGS) entry which is preliminary data.</text>
</comment>
<organism evidence="1">
    <name type="scientific">Tanacetum cinerariifolium</name>
    <name type="common">Dalmatian daisy</name>
    <name type="synonym">Chrysanthemum cinerariifolium</name>
    <dbReference type="NCBI Taxonomy" id="118510"/>
    <lineage>
        <taxon>Eukaryota</taxon>
        <taxon>Viridiplantae</taxon>
        <taxon>Streptophyta</taxon>
        <taxon>Embryophyta</taxon>
        <taxon>Tracheophyta</taxon>
        <taxon>Spermatophyta</taxon>
        <taxon>Magnoliopsida</taxon>
        <taxon>eudicotyledons</taxon>
        <taxon>Gunneridae</taxon>
        <taxon>Pentapetalae</taxon>
        <taxon>asterids</taxon>
        <taxon>campanulids</taxon>
        <taxon>Asterales</taxon>
        <taxon>Asteraceae</taxon>
        <taxon>Asteroideae</taxon>
        <taxon>Anthemideae</taxon>
        <taxon>Anthemidinae</taxon>
        <taxon>Tanacetum</taxon>
    </lineage>
</organism>
<reference evidence="1" key="1">
    <citation type="journal article" date="2019" name="Sci. Rep.">
        <title>Draft genome of Tanacetum cinerariifolium, the natural source of mosquito coil.</title>
        <authorList>
            <person name="Yamashiro T."/>
            <person name="Shiraishi A."/>
            <person name="Satake H."/>
            <person name="Nakayama K."/>
        </authorList>
    </citation>
    <scope>NUCLEOTIDE SEQUENCE</scope>
</reference>
<sequence>LDAFWLRNSDCCEWDEIEDDRLVVVEQPMQVD</sequence>
<dbReference type="EMBL" id="BKCJ011101601">
    <property type="protein sequence ID" value="GFC85738.1"/>
    <property type="molecule type" value="Genomic_DNA"/>
</dbReference>
<gene>
    <name evidence="1" type="ORF">Tci_857708</name>
</gene>
<feature type="non-terminal residue" evidence="1">
    <location>
        <position position="1"/>
    </location>
</feature>
<protein>
    <submittedName>
        <fullName evidence="1">Uncharacterized protein</fullName>
    </submittedName>
</protein>
<dbReference type="AlphaFoldDB" id="A0A699RJY2"/>